<evidence type="ECO:0000313" key="4">
    <source>
        <dbReference type="Proteomes" id="UP000606922"/>
    </source>
</evidence>
<dbReference type="PANTHER" id="PTHR46401:SF2">
    <property type="entry name" value="GLYCOSYLTRANSFERASE WBBK-RELATED"/>
    <property type="match status" value="1"/>
</dbReference>
<dbReference type="SUPFAM" id="SSF53756">
    <property type="entry name" value="UDP-Glycosyltransferase/glycogen phosphorylase"/>
    <property type="match status" value="1"/>
</dbReference>
<dbReference type="GO" id="GO:0009103">
    <property type="term" value="P:lipopolysaccharide biosynthetic process"/>
    <property type="evidence" value="ECO:0007669"/>
    <property type="project" value="TreeGrafter"/>
</dbReference>
<dbReference type="RefSeq" id="WP_188510266.1">
    <property type="nucleotide sequence ID" value="NZ_BMGB01000001.1"/>
</dbReference>
<proteinExistence type="predicted"/>
<reference evidence="3" key="2">
    <citation type="submission" date="2020-09" db="EMBL/GenBank/DDBJ databases">
        <authorList>
            <person name="Sun Q."/>
            <person name="Zhou Y."/>
        </authorList>
    </citation>
    <scope>NUCLEOTIDE SEQUENCE</scope>
    <source>
        <strain evidence="3">CGMCC 1.12813</strain>
    </source>
</reference>
<keyword evidence="4" id="KW-1185">Reference proteome</keyword>
<dbReference type="Proteomes" id="UP000606922">
    <property type="component" value="Unassembled WGS sequence"/>
</dbReference>
<reference evidence="3" key="1">
    <citation type="journal article" date="2014" name="Int. J. Syst. Evol. Microbiol.">
        <title>Complete genome sequence of Corynebacterium casei LMG S-19264T (=DSM 44701T), isolated from a smear-ripened cheese.</title>
        <authorList>
            <consortium name="US DOE Joint Genome Institute (JGI-PGF)"/>
            <person name="Walter F."/>
            <person name="Albersmeier A."/>
            <person name="Kalinowski J."/>
            <person name="Ruckert C."/>
        </authorList>
    </citation>
    <scope>NUCLEOTIDE SEQUENCE</scope>
    <source>
        <strain evidence="3">CGMCC 1.12813</strain>
    </source>
</reference>
<dbReference type="InterPro" id="IPR001296">
    <property type="entry name" value="Glyco_trans_1"/>
</dbReference>
<name>A0A916WIK6_9MICO</name>
<dbReference type="Pfam" id="PF00534">
    <property type="entry name" value="Glycos_transf_1"/>
    <property type="match status" value="1"/>
</dbReference>
<evidence type="ECO:0000259" key="2">
    <source>
        <dbReference type="Pfam" id="PF00534"/>
    </source>
</evidence>
<accession>A0A916WIK6</accession>
<evidence type="ECO:0000313" key="3">
    <source>
        <dbReference type="EMBL" id="GGB03479.1"/>
    </source>
</evidence>
<dbReference type="EMBL" id="BMGB01000001">
    <property type="protein sequence ID" value="GGB03479.1"/>
    <property type="molecule type" value="Genomic_DNA"/>
</dbReference>
<gene>
    <name evidence="3" type="ORF">GCM10010979_17690</name>
</gene>
<comment type="caution">
    <text evidence="3">The sequence shown here is derived from an EMBL/GenBank/DDBJ whole genome shotgun (WGS) entry which is preliminary data.</text>
</comment>
<dbReference type="PANTHER" id="PTHR46401">
    <property type="entry name" value="GLYCOSYLTRANSFERASE WBBK-RELATED"/>
    <property type="match status" value="1"/>
</dbReference>
<protein>
    <recommendedName>
        <fullName evidence="2">Glycosyl transferase family 1 domain-containing protein</fullName>
    </recommendedName>
</protein>
<sequence>MTVQQTAIATALEPWAASELAHPDAATDGLVAALDADPSLHAVWLTLSVLERGLPTDAEVRSAHRVLTGRGAAVLVAQLATDAASARRRHSRVDLLRSAVIVDVRHTAETDLATGIQRVARETVKRWHADHDIVLVTWTADGRSMRRLLPDEQATALHAAAPVHGPTAVADAVIVVPVGGTYLLPELAAEPWRTERVAALAEYGAVTSGVIGFDCVPLTTAETVGEGMPGAFARNLVAVSRMDRVGAISDAAAEEYSGWRRMLSGSGVKGPDVASVLLAAEAGSSTDADAREFADLVGLADDPLVLVVGSHEPRKNHLAVLQAAELAWREGLAFQLVFVGGNSWNSFGFTDTLAGLKKAGRNVATVSALPDRLLWAAYRLSRFTIFPSINEGFGLPVAESLASGTPVVTSRYGSMNQIGLAGGTIVVDPRDDDDLLRGMRSMIADTPLYERLRSEASAYRVRPWDDYASDLWDYFVD</sequence>
<evidence type="ECO:0000256" key="1">
    <source>
        <dbReference type="ARBA" id="ARBA00022679"/>
    </source>
</evidence>
<keyword evidence="1" id="KW-0808">Transferase</keyword>
<dbReference type="AlphaFoldDB" id="A0A916WIK6"/>
<dbReference type="GO" id="GO:0016757">
    <property type="term" value="F:glycosyltransferase activity"/>
    <property type="evidence" value="ECO:0007669"/>
    <property type="project" value="InterPro"/>
</dbReference>
<dbReference type="Gene3D" id="3.40.50.2000">
    <property type="entry name" value="Glycogen Phosphorylase B"/>
    <property type="match status" value="1"/>
</dbReference>
<feature type="domain" description="Glycosyl transferase family 1" evidence="2">
    <location>
        <begin position="300"/>
        <end position="456"/>
    </location>
</feature>
<organism evidence="3 4">
    <name type="scientific">Conyzicola nivalis</name>
    <dbReference type="NCBI Taxonomy" id="1477021"/>
    <lineage>
        <taxon>Bacteria</taxon>
        <taxon>Bacillati</taxon>
        <taxon>Actinomycetota</taxon>
        <taxon>Actinomycetes</taxon>
        <taxon>Micrococcales</taxon>
        <taxon>Microbacteriaceae</taxon>
        <taxon>Conyzicola</taxon>
    </lineage>
</organism>